<dbReference type="InterPro" id="IPR043502">
    <property type="entry name" value="DNA/RNA_pol_sf"/>
</dbReference>
<dbReference type="Proteomes" id="UP000177798">
    <property type="component" value="Chromosome 14"/>
</dbReference>
<organism evidence="1 2">
    <name type="scientific">Sclerotinia sclerotiorum (strain ATCC 18683 / 1980 / Ss-1)</name>
    <name type="common">White mold</name>
    <name type="synonym">Whetzelinia sclerotiorum</name>
    <dbReference type="NCBI Taxonomy" id="665079"/>
    <lineage>
        <taxon>Eukaryota</taxon>
        <taxon>Fungi</taxon>
        <taxon>Dikarya</taxon>
        <taxon>Ascomycota</taxon>
        <taxon>Pezizomycotina</taxon>
        <taxon>Leotiomycetes</taxon>
        <taxon>Helotiales</taxon>
        <taxon>Sclerotiniaceae</taxon>
        <taxon>Sclerotinia</taxon>
    </lineage>
</organism>
<evidence type="ECO:0000313" key="2">
    <source>
        <dbReference type="Proteomes" id="UP000177798"/>
    </source>
</evidence>
<dbReference type="InterPro" id="IPR032567">
    <property type="entry name" value="RTL1-rel"/>
</dbReference>
<name>A0A1D9QJI5_SCLS1</name>
<reference evidence="2" key="1">
    <citation type="journal article" date="2017" name="Genome Biol. Evol.">
        <title>The complete genome sequence of the phytopathogenic fungus Sclerotinia sclerotiorum reveals insights into the genome architecture of broad host range pathogens.</title>
        <authorList>
            <person name="Derbyshire M."/>
            <person name="Denton-Giles M."/>
            <person name="Hegedus D."/>
            <person name="Seifbarghy S."/>
            <person name="Rollins J."/>
            <person name="van Kan J."/>
            <person name="Seidl M.F."/>
            <person name="Faino L."/>
            <person name="Mbengue M."/>
            <person name="Navaud O."/>
            <person name="Raffaele S."/>
            <person name="Hammond-Kosack K."/>
            <person name="Heard S."/>
            <person name="Oliver R."/>
        </authorList>
    </citation>
    <scope>NUCLEOTIDE SEQUENCE [LARGE SCALE GENOMIC DNA]</scope>
    <source>
        <strain evidence="2">ATCC 18683 / 1980 / Ss-1</strain>
    </source>
</reference>
<dbReference type="PANTHER" id="PTHR15503">
    <property type="entry name" value="LDOC1 RELATED"/>
    <property type="match status" value="1"/>
</dbReference>
<dbReference type="AlphaFoldDB" id="A0A1D9QJI5"/>
<protein>
    <submittedName>
        <fullName evidence="1">Uncharacterized protein</fullName>
    </submittedName>
</protein>
<dbReference type="PANTHER" id="PTHR15503:SF22">
    <property type="entry name" value="TRANSPOSON TY3-I GAG POLYPROTEIN"/>
    <property type="match status" value="1"/>
</dbReference>
<dbReference type="SUPFAM" id="SSF56672">
    <property type="entry name" value="DNA/RNA polymerases"/>
    <property type="match status" value="1"/>
</dbReference>
<accession>A0A1D9QJI5</accession>
<gene>
    <name evidence="1" type="ORF">sscle_14g098660</name>
</gene>
<sequence>MIMPGGHTEQVKMDLVPLGRYVVVLETPWIKRHNPNIDWEQTSGEAGYHTIAATDPSLVGKTDAKEIPVQYRKFAKLFEDPQDLRALPEHKPWDHEINFKEGFVPPVEKLRLHNPSTLRIWEEYRSKAEKKGWIRKSKSLCAANVLLAFKKGDPNSRPC</sequence>
<dbReference type="Gene3D" id="3.10.10.10">
    <property type="entry name" value="HIV Type 1 Reverse Transcriptase, subunit A, domain 1"/>
    <property type="match status" value="1"/>
</dbReference>
<dbReference type="EMBL" id="CP017827">
    <property type="protein sequence ID" value="APA15096.1"/>
    <property type="molecule type" value="Genomic_DNA"/>
</dbReference>
<dbReference type="OrthoDB" id="5599419at2759"/>
<evidence type="ECO:0000313" key="1">
    <source>
        <dbReference type="EMBL" id="APA15096.1"/>
    </source>
</evidence>
<dbReference type="VEuPathDB" id="FungiDB:sscle_14g098660"/>
<proteinExistence type="predicted"/>